<dbReference type="CDD" id="cd13299">
    <property type="entry name" value="PH2_PH_fungal"/>
    <property type="match status" value="1"/>
</dbReference>
<evidence type="ECO:0000259" key="2">
    <source>
        <dbReference type="PROSITE" id="PS50003"/>
    </source>
</evidence>
<comment type="caution">
    <text evidence="3">The sequence shown here is derived from an EMBL/GenBank/DDBJ whole genome shotgun (WGS) entry which is preliminary data.</text>
</comment>
<sequence length="397" mass="44483">MTGPVKPTANLLRSELAIPSTSPLNLNGSFAFDRVIKSGYVQRRTQKTKTWKSVYLVLRPNTLFLYKSDKESKLRYKIYLSDLSAVTLLKDPKQKRHNLFGLFSPARNFHFEAPSAQDAQEWVDLIRQDARIEEEEEELFLASPILRRQSFAPAGVLKKASKSPRYPLIDSERLASSSPEPIELPSSKRKHTRKQSLNVESSGMSGNELASHSDFSDTDIQRDHGMSIESLAVQSYSASGTRLSNCSNGRPSLSNRNASQVSGLNLEQDPDRIVWQGWLFFLKSKGGVRQWRKYWAVLRPKNVIFYKDESEYAASCIIDLSTVVNVVDINPVSKTKVHCMQIITDEKSYRLCARDEESLLQCLGAFKSLLSRRREVAARTSGSGTLSSSGPGLQAAS</sequence>
<gene>
    <name evidence="3" type="ORF">SLS62_007116</name>
</gene>
<feature type="region of interest" description="Disordered" evidence="1">
    <location>
        <begin position="169"/>
        <end position="218"/>
    </location>
</feature>
<dbReference type="Pfam" id="PF00169">
    <property type="entry name" value="PH"/>
    <property type="match status" value="2"/>
</dbReference>
<dbReference type="PANTHER" id="PTHR14336:SF15">
    <property type="entry name" value="DUAL ADAPTER FOR PHOSPHOTYROSINE AND 3-PHOSPHOTYROSINE AND 3-PHOSPHOINOSITIDE"/>
    <property type="match status" value="1"/>
</dbReference>
<dbReference type="SUPFAM" id="SSF50729">
    <property type="entry name" value="PH domain-like"/>
    <property type="match status" value="2"/>
</dbReference>
<dbReference type="CDD" id="cd13298">
    <property type="entry name" value="PH1_PH_fungal"/>
    <property type="match status" value="1"/>
</dbReference>
<feature type="domain" description="PH" evidence="2">
    <location>
        <begin position="272"/>
        <end position="371"/>
    </location>
</feature>
<dbReference type="InterPro" id="IPR011993">
    <property type="entry name" value="PH-like_dom_sf"/>
</dbReference>
<dbReference type="AlphaFoldDB" id="A0AAN9V016"/>
<feature type="compositionally biased region" description="Polar residues" evidence="1">
    <location>
        <begin position="195"/>
        <end position="210"/>
    </location>
</feature>
<accession>A0AAN9V016</accession>
<dbReference type="Proteomes" id="UP001320420">
    <property type="component" value="Unassembled WGS sequence"/>
</dbReference>
<feature type="domain" description="PH" evidence="2">
    <location>
        <begin position="34"/>
        <end position="131"/>
    </location>
</feature>
<dbReference type="SMART" id="SM00233">
    <property type="entry name" value="PH"/>
    <property type="match status" value="2"/>
</dbReference>
<proteinExistence type="predicted"/>
<dbReference type="InterPro" id="IPR001849">
    <property type="entry name" value="PH_domain"/>
</dbReference>
<keyword evidence="4" id="KW-1185">Reference proteome</keyword>
<name>A0AAN9V016_9PEZI</name>
<dbReference type="EMBL" id="JAKJXP020000056">
    <property type="protein sequence ID" value="KAK7750983.1"/>
    <property type="molecule type" value="Genomic_DNA"/>
</dbReference>
<evidence type="ECO:0000256" key="1">
    <source>
        <dbReference type="SAM" id="MobiDB-lite"/>
    </source>
</evidence>
<dbReference type="Gene3D" id="2.30.29.30">
    <property type="entry name" value="Pleckstrin-homology domain (PH domain)/Phosphotyrosine-binding domain (PTB)"/>
    <property type="match status" value="2"/>
</dbReference>
<dbReference type="PANTHER" id="PTHR14336">
    <property type="entry name" value="TANDEM PH DOMAIN CONTAINING PROTEIN"/>
    <property type="match status" value="1"/>
</dbReference>
<dbReference type="PROSITE" id="PS50003">
    <property type="entry name" value="PH_DOMAIN"/>
    <property type="match status" value="2"/>
</dbReference>
<reference evidence="3 4" key="1">
    <citation type="submission" date="2024-02" db="EMBL/GenBank/DDBJ databases">
        <title>De novo assembly and annotation of 12 fungi associated with fruit tree decline syndrome in Ontario, Canada.</title>
        <authorList>
            <person name="Sulman M."/>
            <person name="Ellouze W."/>
            <person name="Ilyukhin E."/>
        </authorList>
    </citation>
    <scope>NUCLEOTIDE SEQUENCE [LARGE SCALE GENOMIC DNA]</scope>
    <source>
        <strain evidence="3 4">M11/M66-122</strain>
    </source>
</reference>
<dbReference type="InterPro" id="IPR051707">
    <property type="entry name" value="PI-Interact_SigTrans_Reg"/>
</dbReference>
<evidence type="ECO:0000313" key="3">
    <source>
        <dbReference type="EMBL" id="KAK7750983.1"/>
    </source>
</evidence>
<protein>
    <recommendedName>
        <fullName evidence="2">PH domain-containing protein</fullName>
    </recommendedName>
</protein>
<feature type="compositionally biased region" description="Low complexity" evidence="1">
    <location>
        <begin position="176"/>
        <end position="185"/>
    </location>
</feature>
<evidence type="ECO:0000313" key="4">
    <source>
        <dbReference type="Proteomes" id="UP001320420"/>
    </source>
</evidence>
<organism evidence="3 4">
    <name type="scientific">Diatrype stigma</name>
    <dbReference type="NCBI Taxonomy" id="117547"/>
    <lineage>
        <taxon>Eukaryota</taxon>
        <taxon>Fungi</taxon>
        <taxon>Dikarya</taxon>
        <taxon>Ascomycota</taxon>
        <taxon>Pezizomycotina</taxon>
        <taxon>Sordariomycetes</taxon>
        <taxon>Xylariomycetidae</taxon>
        <taxon>Xylariales</taxon>
        <taxon>Diatrypaceae</taxon>
        <taxon>Diatrype</taxon>
    </lineage>
</organism>